<keyword evidence="2" id="KW-1185">Reference proteome</keyword>
<sequence length="251" mass="29520">MQNNETRAIVLNTFNIKEKNKIIKVFSKNFGKMDLIYKDNKLGSLNNASQLDIFSEAFLNVYISKEYAYLIDYELISTRYKLRKNSLKILYGNVIIELLEKIFPMYFIEDKIYDLTLKVLDNLENKDNNGYLLVLAYILKFLAYTGYKLDFSKCANCSDSKSKKYYFSSQEGVLFCNNCTKGYNMYELDYSQITLVNKLLYSKIDFIPDVEYEDNLYLLTILIDSIKKIFEINKFNSLSFINLYKKGLYGQ</sequence>
<dbReference type="Proteomes" id="UP000595814">
    <property type="component" value="Chromosome"/>
</dbReference>
<evidence type="ECO:0000313" key="2">
    <source>
        <dbReference type="Proteomes" id="UP000595814"/>
    </source>
</evidence>
<evidence type="ECO:0000313" key="1">
    <source>
        <dbReference type="EMBL" id="QQK07671.1"/>
    </source>
</evidence>
<organism evidence="1 2">
    <name type="scientific">Miniphocaeibacter halophilus</name>
    <dbReference type="NCBI Taxonomy" id="2931922"/>
    <lineage>
        <taxon>Bacteria</taxon>
        <taxon>Bacillati</taxon>
        <taxon>Bacillota</taxon>
        <taxon>Tissierellia</taxon>
        <taxon>Tissierellales</taxon>
        <taxon>Peptoniphilaceae</taxon>
        <taxon>Miniphocaeibacter</taxon>
    </lineage>
</organism>
<protein>
    <submittedName>
        <fullName evidence="1">DNA repair protein RecO</fullName>
    </submittedName>
</protein>
<accession>A0AC61MQ05</accession>
<reference evidence="1 2" key="1">
    <citation type="journal article" date="2022" name="Int. J. Syst. Evol. Microbiol.">
        <title>Miniphocaeibacter halophilus sp. nov., an ammonium-tolerant acetate-producing bacterium isolated from a biogas system.</title>
        <authorList>
            <person name="Schnurer A."/>
            <person name="Singh A."/>
            <person name="Bi S."/>
            <person name="Qiao W."/>
            <person name="Westerholm M."/>
        </authorList>
    </citation>
    <scope>NUCLEOTIDE SEQUENCE [LARGE SCALE GENOMIC DNA]</scope>
    <source>
        <strain evidence="1 2">AMB_01</strain>
    </source>
</reference>
<proteinExistence type="predicted"/>
<name>A0AC61MQ05_9FIRM</name>
<dbReference type="EMBL" id="CP066744">
    <property type="protein sequence ID" value="QQK07671.1"/>
    <property type="molecule type" value="Genomic_DNA"/>
</dbReference>
<gene>
    <name evidence="1" type="primary">recO</name>
    <name evidence="1" type="ORF">JFY71_10325</name>
</gene>